<keyword evidence="3" id="KW-0808">Transferase</keyword>
<dbReference type="GO" id="GO:0032259">
    <property type="term" value="P:methylation"/>
    <property type="evidence" value="ECO:0007669"/>
    <property type="project" value="UniProtKB-KW"/>
</dbReference>
<dbReference type="FunFam" id="3.40.50.150:FF:000553">
    <property type="entry name" value="Uncharacterized protein"/>
    <property type="match status" value="1"/>
</dbReference>
<dbReference type="InterPro" id="IPR051052">
    <property type="entry name" value="Diverse_substrate_MTase"/>
</dbReference>
<reference evidence="6" key="1">
    <citation type="journal article" date="2002" name="Science">
        <title>The draft genome of Ciona intestinalis: insights into chordate and vertebrate origins.</title>
        <authorList>
            <person name="Dehal P."/>
            <person name="Satou Y."/>
            <person name="Campbell R.K."/>
            <person name="Chapman J."/>
            <person name="Degnan B."/>
            <person name="De Tomaso A."/>
            <person name="Davidson B."/>
            <person name="Di Gregorio A."/>
            <person name="Gelpke M."/>
            <person name="Goodstein D.M."/>
            <person name="Harafuji N."/>
            <person name="Hastings K.E."/>
            <person name="Ho I."/>
            <person name="Hotta K."/>
            <person name="Huang W."/>
            <person name="Kawashima T."/>
            <person name="Lemaire P."/>
            <person name="Martinez D."/>
            <person name="Meinertzhagen I.A."/>
            <person name="Necula S."/>
            <person name="Nonaka M."/>
            <person name="Putnam N."/>
            <person name="Rash S."/>
            <person name="Saiga H."/>
            <person name="Satake M."/>
            <person name="Terry A."/>
            <person name="Yamada L."/>
            <person name="Wang H.G."/>
            <person name="Awazu S."/>
            <person name="Azumi K."/>
            <person name="Boore J."/>
            <person name="Branno M."/>
            <person name="Chin-Bow S."/>
            <person name="DeSantis R."/>
            <person name="Doyle S."/>
            <person name="Francino P."/>
            <person name="Keys D.N."/>
            <person name="Haga S."/>
            <person name="Hayashi H."/>
            <person name="Hino K."/>
            <person name="Imai K.S."/>
            <person name="Inaba K."/>
            <person name="Kano S."/>
            <person name="Kobayashi K."/>
            <person name="Kobayashi M."/>
            <person name="Lee B.I."/>
            <person name="Makabe K.W."/>
            <person name="Manohar C."/>
            <person name="Matassi G."/>
            <person name="Medina M."/>
            <person name="Mochizuki Y."/>
            <person name="Mount S."/>
            <person name="Morishita T."/>
            <person name="Miura S."/>
            <person name="Nakayama A."/>
            <person name="Nishizaka S."/>
            <person name="Nomoto H."/>
            <person name="Ohta F."/>
            <person name="Oishi K."/>
            <person name="Rigoutsos I."/>
            <person name="Sano M."/>
            <person name="Sasaki A."/>
            <person name="Sasakura Y."/>
            <person name="Shoguchi E."/>
            <person name="Shin-i T."/>
            <person name="Spagnuolo A."/>
            <person name="Stainier D."/>
            <person name="Suzuki M.M."/>
            <person name="Tassy O."/>
            <person name="Takatori N."/>
            <person name="Tokuoka M."/>
            <person name="Yagi K."/>
            <person name="Yoshizaki F."/>
            <person name="Wada S."/>
            <person name="Zhang C."/>
            <person name="Hyatt P.D."/>
            <person name="Larimer F."/>
            <person name="Detter C."/>
            <person name="Doggett N."/>
            <person name="Glavina T."/>
            <person name="Hawkins T."/>
            <person name="Richardson P."/>
            <person name="Lucas S."/>
            <person name="Kohara Y."/>
            <person name="Levine M."/>
            <person name="Satoh N."/>
            <person name="Rokhsar D.S."/>
        </authorList>
    </citation>
    <scope>NUCLEOTIDE SEQUENCE [LARGE SCALE GENOMIC DNA]</scope>
</reference>
<evidence type="ECO:0000259" key="4">
    <source>
        <dbReference type="Pfam" id="PF08241"/>
    </source>
</evidence>
<protein>
    <recommendedName>
        <fullName evidence="4">Methyltransferase type 11 domain-containing protein</fullName>
    </recommendedName>
</protein>
<organism evidence="5 6">
    <name type="scientific">Ciona intestinalis</name>
    <name type="common">Transparent sea squirt</name>
    <name type="synonym">Ascidia intestinalis</name>
    <dbReference type="NCBI Taxonomy" id="7719"/>
    <lineage>
        <taxon>Eukaryota</taxon>
        <taxon>Metazoa</taxon>
        <taxon>Chordata</taxon>
        <taxon>Tunicata</taxon>
        <taxon>Ascidiacea</taxon>
        <taxon>Phlebobranchia</taxon>
        <taxon>Cionidae</taxon>
        <taxon>Ciona</taxon>
    </lineage>
</organism>
<feature type="domain" description="Methyltransferase type 11" evidence="4">
    <location>
        <begin position="8"/>
        <end position="97"/>
    </location>
</feature>
<evidence type="ECO:0000256" key="2">
    <source>
        <dbReference type="ARBA" id="ARBA00022603"/>
    </source>
</evidence>
<dbReference type="Proteomes" id="UP000008144">
    <property type="component" value="Unassembled WGS sequence"/>
</dbReference>
<accession>H2XQ96</accession>
<evidence type="ECO:0000256" key="3">
    <source>
        <dbReference type="ARBA" id="ARBA00022679"/>
    </source>
</evidence>
<dbReference type="PANTHER" id="PTHR44942:SF4">
    <property type="entry name" value="METHYLTRANSFERASE TYPE 11 DOMAIN-CONTAINING PROTEIN"/>
    <property type="match status" value="1"/>
</dbReference>
<evidence type="ECO:0000313" key="5">
    <source>
        <dbReference type="Ensembl" id="ENSCINP00000031830.1"/>
    </source>
</evidence>
<dbReference type="PANTHER" id="PTHR44942">
    <property type="entry name" value="METHYLTRANSF_11 DOMAIN-CONTAINING PROTEIN"/>
    <property type="match status" value="1"/>
</dbReference>
<dbReference type="GeneTree" id="ENSGT00940000166480"/>
<dbReference type="InParanoid" id="H2XQ96"/>
<dbReference type="Gene3D" id="3.40.50.150">
    <property type="entry name" value="Vaccinia Virus protein VP39"/>
    <property type="match status" value="1"/>
</dbReference>
<dbReference type="InterPro" id="IPR013216">
    <property type="entry name" value="Methyltransf_11"/>
</dbReference>
<reference evidence="5" key="2">
    <citation type="submission" date="2025-08" db="UniProtKB">
        <authorList>
            <consortium name="Ensembl"/>
        </authorList>
    </citation>
    <scope>IDENTIFICATION</scope>
</reference>
<dbReference type="InterPro" id="IPR029063">
    <property type="entry name" value="SAM-dependent_MTases_sf"/>
</dbReference>
<evidence type="ECO:0000256" key="1">
    <source>
        <dbReference type="ARBA" id="ARBA00008361"/>
    </source>
</evidence>
<evidence type="ECO:0000313" key="6">
    <source>
        <dbReference type="Proteomes" id="UP000008144"/>
    </source>
</evidence>
<dbReference type="SUPFAM" id="SSF53335">
    <property type="entry name" value="S-adenosyl-L-methionine-dependent methyltransferases"/>
    <property type="match status" value="1"/>
</dbReference>
<dbReference type="Pfam" id="PF08241">
    <property type="entry name" value="Methyltransf_11"/>
    <property type="match status" value="1"/>
</dbReference>
<reference evidence="5" key="3">
    <citation type="submission" date="2025-09" db="UniProtKB">
        <authorList>
            <consortium name="Ensembl"/>
        </authorList>
    </citation>
    <scope>IDENTIFICATION</scope>
</reference>
<sequence length="243" mass="27622">GKKLDFLLDVGCGGGQSVNIFAPYFNQVLAIDPSENQLKEARSQNQFAHVTYKQGNAEKLPRDDVSVDVITVGTAVHWFDRPKFYEEANRPGGRLIIFGYYAPDVVPLTVTGSGADKLSEIGSQLMYEAFGFPTKFIHVFDRIHAHGRDKNQQVMNEMPFPNKWRCDNLSKEYLWSLVDVKGFLQSIDVYEPYMKSKEIELEGLSAEERKSLKESWGCAQMENSDVKMKVIFNFFVTIAEKSK</sequence>
<dbReference type="Ensembl" id="ENSCINT00000036470.1">
    <property type="protein sequence ID" value="ENSCINP00000031830.1"/>
    <property type="gene ID" value="ENSCING00000025039.1"/>
</dbReference>
<keyword evidence="6" id="KW-1185">Reference proteome</keyword>
<name>H2XQ96_CIOIN</name>
<keyword evidence="2" id="KW-0489">Methyltransferase</keyword>
<dbReference type="HOGENOM" id="CLU_049344_5_2_1"/>
<comment type="similarity">
    <text evidence="1">Belongs to the methyltransferase superfamily.</text>
</comment>
<dbReference type="CDD" id="cd02440">
    <property type="entry name" value="AdoMet_MTases"/>
    <property type="match status" value="1"/>
</dbReference>
<dbReference type="AlphaFoldDB" id="H2XQ96"/>
<dbReference type="GO" id="GO:0008757">
    <property type="term" value="F:S-adenosylmethionine-dependent methyltransferase activity"/>
    <property type="evidence" value="ECO:0007669"/>
    <property type="project" value="InterPro"/>
</dbReference>
<proteinExistence type="inferred from homology"/>